<sequence length="166" mass="17301">MPDILVTRTDHFEETALMTASPPLVPTAPPLHGVAPAGLLAPQAPAPTGATSALSTDEIVAFIEASADPAAELAHLVLQVSMRAATATRQGQILSSVNSRCAKALKAVRVALLTAVANTPGVYDGFTVTQKAGARSVKYDLFEERYPDVYAELVSVAAPTLNLSYT</sequence>
<dbReference type="Proteomes" id="UP000045782">
    <property type="component" value="Unassembled WGS sequence"/>
</dbReference>
<evidence type="ECO:0000313" key="1">
    <source>
        <dbReference type="EMBL" id="CPT61076.1"/>
    </source>
</evidence>
<protein>
    <submittedName>
        <fullName evidence="2">Uncharacterized protein</fullName>
    </submittedName>
</protein>
<evidence type="ECO:0000313" key="3">
    <source>
        <dbReference type="Proteomes" id="UP000038487"/>
    </source>
</evidence>
<reference evidence="2 4" key="1">
    <citation type="submission" date="2015-03" db="EMBL/GenBank/DDBJ databases">
        <authorList>
            <person name="Murphy D."/>
        </authorList>
    </citation>
    <scope>NUCLEOTIDE SEQUENCE [LARGE SCALE GENOMIC DNA]</scope>
    <source>
        <strain evidence="2 4">PAP088</strain>
    </source>
</reference>
<gene>
    <name evidence="1" type="ORF">ERS075527_04611</name>
    <name evidence="2" type="ORF">ERS075579_04942</name>
</gene>
<evidence type="ECO:0000313" key="2">
    <source>
        <dbReference type="EMBL" id="CPV70953.1"/>
    </source>
</evidence>
<dbReference type="Proteomes" id="UP000038487">
    <property type="component" value="Unassembled WGS sequence"/>
</dbReference>
<name>A0A0U0ZTQ6_9MYCO</name>
<accession>A0A0U0ZTQ6</accession>
<evidence type="ECO:0000313" key="4">
    <source>
        <dbReference type="Proteomes" id="UP000045782"/>
    </source>
</evidence>
<organism evidence="2 4">
    <name type="scientific">Mycobacteroides abscessus</name>
    <dbReference type="NCBI Taxonomy" id="36809"/>
    <lineage>
        <taxon>Bacteria</taxon>
        <taxon>Bacillati</taxon>
        <taxon>Actinomycetota</taxon>
        <taxon>Actinomycetes</taxon>
        <taxon>Mycobacteriales</taxon>
        <taxon>Mycobacteriaceae</taxon>
        <taxon>Mycobacteroides</taxon>
    </lineage>
</organism>
<proteinExistence type="predicted"/>
<dbReference type="EMBL" id="CSWP01000012">
    <property type="protein sequence ID" value="CPV70953.1"/>
    <property type="molecule type" value="Genomic_DNA"/>
</dbReference>
<reference evidence="1 3" key="2">
    <citation type="submission" date="2015-03" db="EMBL/GenBank/DDBJ databases">
        <authorList>
            <consortium name="Pathogen Informatics"/>
            <person name="Murphy D."/>
        </authorList>
    </citation>
    <scope>NUCLEOTIDE SEQUENCE [LARGE SCALE GENOMIC DNA]</scope>
    <source>
        <strain evidence="1 3">PAP036</strain>
    </source>
</reference>
<dbReference type="EMBL" id="CSUW01000012">
    <property type="protein sequence ID" value="CPT61076.1"/>
    <property type="molecule type" value="Genomic_DNA"/>
</dbReference>
<dbReference type="AlphaFoldDB" id="A0A0U0ZTQ6"/>